<comment type="subcellular location">
    <subcellularLocation>
        <location evidence="6">Secreted</location>
        <location evidence="6">Cell wall</location>
    </subcellularLocation>
    <subcellularLocation>
        <location evidence="6">Membrane</location>
        <topology evidence="6">Peripheral membrane protein</topology>
    </subcellularLocation>
</comment>
<protein>
    <recommendedName>
        <fullName evidence="6">Expansin</fullName>
    </recommendedName>
</protein>
<dbReference type="CDD" id="cd22274">
    <property type="entry name" value="DPBB_EXPA_N"/>
    <property type="match status" value="1"/>
</dbReference>
<feature type="domain" description="Expansin-like EG45" evidence="7">
    <location>
        <begin position="47"/>
        <end position="157"/>
    </location>
</feature>
<dbReference type="OrthoDB" id="5823761at2759"/>
<dbReference type="EMBL" id="NMUH01001061">
    <property type="protein sequence ID" value="MQL88487.1"/>
    <property type="molecule type" value="Genomic_DNA"/>
</dbReference>
<sequence>MRCSTVEAAVALMAVPLFIAAASGAAGGWEPAHATFYGHPDPNESQKGACAYDNVFTQGYGTMTTALSTVLFNGGATCGACYEIRCSNSPWCLPGSVTVTGTNLCPPSNKPSNNGGWCNPPLRHFDLNKPAFLKIGQFKAGIVPVEFRRVTCVKSGGIKFEMKGHKFWIAVLVYNVGGAGDLRAVAVKGTRTGWIAMKRNWGAQWLVEGQPSLVGQALSFLVTAGDGRTVQSDEVAPASWQFGRTYEGKQF</sequence>
<keyword evidence="6" id="KW-0961">Cell wall biogenesis/degradation</keyword>
<dbReference type="Proteomes" id="UP000652761">
    <property type="component" value="Unassembled WGS sequence"/>
</dbReference>
<dbReference type="InterPro" id="IPR036908">
    <property type="entry name" value="RlpA-like_sf"/>
</dbReference>
<keyword evidence="4 6" id="KW-0732">Signal</keyword>
<dbReference type="PRINTS" id="PR01226">
    <property type="entry name" value="EXPANSIN"/>
</dbReference>
<dbReference type="SUPFAM" id="SSF50685">
    <property type="entry name" value="Barwin-like endoglucanases"/>
    <property type="match status" value="1"/>
</dbReference>
<evidence type="ECO:0000256" key="4">
    <source>
        <dbReference type="ARBA" id="ARBA00022729"/>
    </source>
</evidence>
<dbReference type="SUPFAM" id="SSF49590">
    <property type="entry name" value="PHL pollen allergen"/>
    <property type="match status" value="1"/>
</dbReference>
<evidence type="ECO:0000256" key="5">
    <source>
        <dbReference type="ARBA" id="ARBA00023136"/>
    </source>
</evidence>
<reference evidence="9" key="1">
    <citation type="submission" date="2017-07" db="EMBL/GenBank/DDBJ databases">
        <title>Taro Niue Genome Assembly and Annotation.</title>
        <authorList>
            <person name="Atibalentja N."/>
            <person name="Keating K."/>
            <person name="Fields C.J."/>
        </authorList>
    </citation>
    <scope>NUCLEOTIDE SEQUENCE</scope>
    <source>
        <strain evidence="9">Niue_2</strain>
        <tissue evidence="9">Leaf</tissue>
    </source>
</reference>
<dbReference type="PRINTS" id="PR01225">
    <property type="entry name" value="EXPANSNFAMLY"/>
</dbReference>
<dbReference type="PANTHER" id="PTHR31867">
    <property type="entry name" value="EXPANSIN-A15"/>
    <property type="match status" value="1"/>
</dbReference>
<evidence type="ECO:0000259" key="8">
    <source>
        <dbReference type="PROSITE" id="PS50843"/>
    </source>
</evidence>
<dbReference type="Pfam" id="PF03330">
    <property type="entry name" value="DPBB_1"/>
    <property type="match status" value="1"/>
</dbReference>
<comment type="similarity">
    <text evidence="1 6">Belongs to the expansin family. Expansin A subfamily.</text>
</comment>
<evidence type="ECO:0000256" key="2">
    <source>
        <dbReference type="ARBA" id="ARBA00022512"/>
    </source>
</evidence>
<dbReference type="PROSITE" id="PS50842">
    <property type="entry name" value="EXPANSIN_EG45"/>
    <property type="match status" value="1"/>
</dbReference>
<evidence type="ECO:0000313" key="9">
    <source>
        <dbReference type="EMBL" id="MQL88487.1"/>
    </source>
</evidence>
<feature type="domain" description="Expansin-like CBD" evidence="8">
    <location>
        <begin position="167"/>
        <end position="248"/>
    </location>
</feature>
<dbReference type="InterPro" id="IPR036749">
    <property type="entry name" value="Expansin_CBD_sf"/>
</dbReference>
<dbReference type="SMART" id="SM00837">
    <property type="entry name" value="DPBB_1"/>
    <property type="match status" value="1"/>
</dbReference>
<evidence type="ECO:0000256" key="1">
    <source>
        <dbReference type="ARBA" id="ARBA00005392"/>
    </source>
</evidence>
<keyword evidence="2 6" id="KW-0134">Cell wall</keyword>
<comment type="function">
    <text evidence="6">Causes loosening and extension of plant cell walls by disrupting non-covalent bonding between cellulose microfibrils and matrix glucans. No enzymatic activity has been found.</text>
</comment>
<keyword evidence="3 6" id="KW-0964">Secreted</keyword>
<organism evidence="9 10">
    <name type="scientific">Colocasia esculenta</name>
    <name type="common">Wild taro</name>
    <name type="synonym">Arum esculentum</name>
    <dbReference type="NCBI Taxonomy" id="4460"/>
    <lineage>
        <taxon>Eukaryota</taxon>
        <taxon>Viridiplantae</taxon>
        <taxon>Streptophyta</taxon>
        <taxon>Embryophyta</taxon>
        <taxon>Tracheophyta</taxon>
        <taxon>Spermatophyta</taxon>
        <taxon>Magnoliopsida</taxon>
        <taxon>Liliopsida</taxon>
        <taxon>Araceae</taxon>
        <taxon>Aroideae</taxon>
        <taxon>Colocasieae</taxon>
        <taxon>Colocasia</taxon>
    </lineage>
</organism>
<dbReference type="AlphaFoldDB" id="A0A843V1B7"/>
<keyword evidence="10" id="KW-1185">Reference proteome</keyword>
<evidence type="ECO:0000313" key="10">
    <source>
        <dbReference type="Proteomes" id="UP000652761"/>
    </source>
</evidence>
<dbReference type="InterPro" id="IPR007118">
    <property type="entry name" value="Expan_Lol_pI"/>
</dbReference>
<dbReference type="InterPro" id="IPR007112">
    <property type="entry name" value="Expansin/allergen_DPBB_dom"/>
</dbReference>
<comment type="caution">
    <text evidence="9">The sequence shown here is derived from an EMBL/GenBank/DDBJ whole genome shotgun (WGS) entry which is preliminary data.</text>
</comment>
<feature type="signal peptide" evidence="6">
    <location>
        <begin position="1"/>
        <end position="27"/>
    </location>
</feature>
<dbReference type="Gene3D" id="2.40.40.10">
    <property type="entry name" value="RlpA-like domain"/>
    <property type="match status" value="1"/>
</dbReference>
<evidence type="ECO:0000256" key="6">
    <source>
        <dbReference type="RuleBase" id="RU365023"/>
    </source>
</evidence>
<dbReference type="InterPro" id="IPR007117">
    <property type="entry name" value="Expansin_CBD"/>
</dbReference>
<keyword evidence="5" id="KW-0472">Membrane</keyword>
<dbReference type="GO" id="GO:0016020">
    <property type="term" value="C:membrane"/>
    <property type="evidence" value="ECO:0007669"/>
    <property type="project" value="UniProtKB-SubCell"/>
</dbReference>
<dbReference type="Pfam" id="PF01357">
    <property type="entry name" value="Expansin_C"/>
    <property type="match status" value="1"/>
</dbReference>
<dbReference type="PROSITE" id="PS50843">
    <property type="entry name" value="EXPANSIN_CBD"/>
    <property type="match status" value="1"/>
</dbReference>
<dbReference type="GO" id="GO:0009664">
    <property type="term" value="P:plant-type cell wall organization"/>
    <property type="evidence" value="ECO:0007669"/>
    <property type="project" value="InterPro"/>
</dbReference>
<feature type="chain" id="PRO_5033108007" description="Expansin" evidence="6">
    <location>
        <begin position="28"/>
        <end position="251"/>
    </location>
</feature>
<dbReference type="InterPro" id="IPR009009">
    <property type="entry name" value="RlpA-like_DPBB"/>
</dbReference>
<evidence type="ECO:0000259" key="7">
    <source>
        <dbReference type="PROSITE" id="PS50842"/>
    </source>
</evidence>
<evidence type="ECO:0000256" key="3">
    <source>
        <dbReference type="ARBA" id="ARBA00022525"/>
    </source>
</evidence>
<dbReference type="GO" id="GO:0005576">
    <property type="term" value="C:extracellular region"/>
    <property type="evidence" value="ECO:0007669"/>
    <property type="project" value="InterPro"/>
</dbReference>
<proteinExistence type="inferred from homology"/>
<dbReference type="InterPro" id="IPR002963">
    <property type="entry name" value="Expansin"/>
</dbReference>
<dbReference type="Gene3D" id="2.60.40.760">
    <property type="entry name" value="Expansin, cellulose-binding-like domain"/>
    <property type="match status" value="1"/>
</dbReference>
<name>A0A843V1B7_COLES</name>
<accession>A0A843V1B7</accession>
<gene>
    <name evidence="9" type="ORF">Taro_021049</name>
</gene>